<evidence type="ECO:0000313" key="5">
    <source>
        <dbReference type="Proteomes" id="UP000264294"/>
    </source>
</evidence>
<keyword evidence="2" id="KW-0223">Dioxygenase</keyword>
<dbReference type="InterPro" id="IPR029068">
    <property type="entry name" value="Glyas_Bleomycin-R_OHBP_Dase"/>
</dbReference>
<dbReference type="Proteomes" id="UP000264294">
    <property type="component" value="Unassembled WGS sequence"/>
</dbReference>
<accession>A0A090Z1Z5</accession>
<dbReference type="CDD" id="cd06587">
    <property type="entry name" value="VOC"/>
    <property type="match status" value="1"/>
</dbReference>
<dbReference type="InterPro" id="IPR004360">
    <property type="entry name" value="Glyas_Fos-R_dOase_dom"/>
</dbReference>
<evidence type="ECO:0000259" key="1">
    <source>
        <dbReference type="PROSITE" id="PS51819"/>
    </source>
</evidence>
<organism evidence="2 4">
    <name type="scientific">Bacillus clarus</name>
    <dbReference type="NCBI Taxonomy" id="2338372"/>
    <lineage>
        <taxon>Bacteria</taxon>
        <taxon>Bacillati</taxon>
        <taxon>Bacillota</taxon>
        <taxon>Bacilli</taxon>
        <taxon>Bacillales</taxon>
        <taxon>Bacillaceae</taxon>
        <taxon>Bacillus</taxon>
        <taxon>Bacillus cereus group</taxon>
    </lineage>
</organism>
<dbReference type="STRING" id="1405.B7492_08935"/>
<name>A0A090Z1Z5_9BACI</name>
<evidence type="ECO:0000313" key="2">
    <source>
        <dbReference type="EMBL" id="KFN04632.1"/>
    </source>
</evidence>
<dbReference type="InterPro" id="IPR037523">
    <property type="entry name" value="VOC_core"/>
</dbReference>
<feature type="domain" description="VOC" evidence="1">
    <location>
        <begin position="4"/>
        <end position="127"/>
    </location>
</feature>
<dbReference type="Pfam" id="PF00903">
    <property type="entry name" value="Glyoxalase"/>
    <property type="match status" value="1"/>
</dbReference>
<dbReference type="EMBL" id="QVOD01000002">
    <property type="protein sequence ID" value="RFT68476.1"/>
    <property type="molecule type" value="Genomic_DNA"/>
</dbReference>
<keyword evidence="5" id="KW-1185">Reference proteome</keyword>
<evidence type="ECO:0000313" key="4">
    <source>
        <dbReference type="Proteomes" id="UP000029389"/>
    </source>
</evidence>
<dbReference type="Gene3D" id="3.10.180.10">
    <property type="entry name" value="2,3-Dihydroxybiphenyl 1,2-Dioxygenase, domain 1"/>
    <property type="match status" value="1"/>
</dbReference>
<dbReference type="PATRIC" id="fig|1405.8.peg.4201"/>
<dbReference type="SUPFAM" id="SSF54593">
    <property type="entry name" value="Glyoxalase/Bleomycin resistance protein/Dihydroxybiphenyl dioxygenase"/>
    <property type="match status" value="1"/>
</dbReference>
<reference evidence="2 4" key="1">
    <citation type="submission" date="2014-04" db="EMBL/GenBank/DDBJ databases">
        <authorList>
            <person name="Bishop-Lilly K.A."/>
            <person name="Broomall S.M."/>
            <person name="Chain P.S."/>
            <person name="Chertkov O."/>
            <person name="Coyne S.R."/>
            <person name="Daligault H.E."/>
            <person name="Davenport K.W."/>
            <person name="Erkkila T."/>
            <person name="Frey K.G."/>
            <person name="Gibbons H.S."/>
            <person name="Gu W."/>
            <person name="Jaissle J."/>
            <person name="Johnson S.L."/>
            <person name="Koroleva G.I."/>
            <person name="Ladner J.T."/>
            <person name="Lo C.-C."/>
            <person name="Minogue T.D."/>
            <person name="Munk C."/>
            <person name="Palacios G.F."/>
            <person name="Redden C.L."/>
            <person name="Rosenzweig C.N."/>
            <person name="Scholz M.B."/>
            <person name="Teshima H."/>
            <person name="Xu Y."/>
        </authorList>
    </citation>
    <scope>NUCLEOTIDE SEQUENCE [LARGE SCALE GENOMIC DNA]</scope>
    <source>
        <strain evidence="2 4">BHP</strain>
    </source>
</reference>
<evidence type="ECO:0000313" key="3">
    <source>
        <dbReference type="EMBL" id="RFT68476.1"/>
    </source>
</evidence>
<comment type="caution">
    <text evidence="2">The sequence shown here is derived from an EMBL/GenBank/DDBJ whole genome shotgun (WGS) entry which is preliminary data.</text>
</comment>
<proteinExistence type="predicted"/>
<dbReference type="AlphaFoldDB" id="A0A090Z1Z5"/>
<dbReference type="PROSITE" id="PS51819">
    <property type="entry name" value="VOC"/>
    <property type="match status" value="1"/>
</dbReference>
<dbReference type="RefSeq" id="WP_052109592.1">
    <property type="nucleotide sequence ID" value="NZ_JMQC01000008.1"/>
</dbReference>
<gene>
    <name evidence="3" type="ORF">D0U04_03225</name>
    <name evidence="2" type="ORF">DJ93_4092</name>
</gene>
<reference evidence="3 5" key="2">
    <citation type="submission" date="2018-08" db="EMBL/GenBank/DDBJ databases">
        <title>Bacillus clarus sp. nov. strain PS00077A.</title>
        <authorList>
            <person name="Mendez Acevedo M."/>
            <person name="Carroll L."/>
            <person name="Mukherjee M."/>
            <person name="Wiedmann M."/>
            <person name="Kovac J."/>
        </authorList>
    </citation>
    <scope>NUCLEOTIDE SEQUENCE [LARGE SCALE GENOMIC DNA]</scope>
    <source>
        <strain evidence="3 5">PS00077A</strain>
    </source>
</reference>
<dbReference type="GO" id="GO:0051213">
    <property type="term" value="F:dioxygenase activity"/>
    <property type="evidence" value="ECO:0007669"/>
    <property type="project" value="UniProtKB-KW"/>
</dbReference>
<dbReference type="EMBL" id="JMQC01000008">
    <property type="protein sequence ID" value="KFN04632.1"/>
    <property type="molecule type" value="Genomic_DNA"/>
</dbReference>
<protein>
    <submittedName>
        <fullName evidence="2">Glyoxalase/Bleomycin resistance /Dioxygenase superfamily protein</fullName>
    </submittedName>
    <submittedName>
        <fullName evidence="3">VOC family protein</fullName>
    </submittedName>
</protein>
<keyword evidence="2" id="KW-0560">Oxidoreductase</keyword>
<dbReference type="Proteomes" id="UP000029389">
    <property type="component" value="Unassembled WGS sequence"/>
</dbReference>
<sequence length="171" mass="20254">MIKGLYEAHLPVRNLEISIPFYESLGLKLYKREEKIAFFWIIEKESWLGLWEGDEYKTTYHPSLRHIAFQVGLSDLEKAIDWLHTKGVSARQDFGMEPLEPIVFPELAHASLYFNDPDGNSLEFITKLPIELPIKEKMYLSEWKKRVHFSLSHVVTPLEYHLLKYYMHLPF</sequence>